<feature type="transmembrane region" description="Helical" evidence="1">
    <location>
        <begin position="12"/>
        <end position="29"/>
    </location>
</feature>
<proteinExistence type="predicted"/>
<feature type="transmembrane region" description="Helical" evidence="1">
    <location>
        <begin position="92"/>
        <end position="111"/>
    </location>
</feature>
<evidence type="ECO:0000256" key="1">
    <source>
        <dbReference type="SAM" id="Phobius"/>
    </source>
</evidence>
<dbReference type="Proteomes" id="UP000051888">
    <property type="component" value="Unassembled WGS sequence"/>
</dbReference>
<name>A0A0Q3WR43_9BACI</name>
<gene>
    <name evidence="2" type="ORF">AN964_21455</name>
</gene>
<protein>
    <submittedName>
        <fullName evidence="2">Uncharacterized protein</fullName>
    </submittedName>
</protein>
<evidence type="ECO:0000313" key="2">
    <source>
        <dbReference type="EMBL" id="KQL51522.1"/>
    </source>
</evidence>
<dbReference type="RefSeq" id="WP_055741831.1">
    <property type="nucleotide sequence ID" value="NZ_JAAIWL010000079.1"/>
</dbReference>
<keyword evidence="1" id="KW-0472">Membrane</keyword>
<sequence>MRETSNLKLNVYLLLAIIPLSALGYYFAVQKEELFFLYEWLLAALVIVSVLLSIKNIVSIKNEQKWIAVSILAFLLQFSVFGLFLGPLTHFWVIYLYYVVAVLSVAIFIITMGKSKRLKMVPIVFTILTALFTFYMLFLNAMWGNGF</sequence>
<organism evidence="2 3">
    <name type="scientific">Heyndrickxia shackletonii</name>
    <dbReference type="NCBI Taxonomy" id="157838"/>
    <lineage>
        <taxon>Bacteria</taxon>
        <taxon>Bacillati</taxon>
        <taxon>Bacillota</taxon>
        <taxon>Bacilli</taxon>
        <taxon>Bacillales</taxon>
        <taxon>Bacillaceae</taxon>
        <taxon>Heyndrickxia</taxon>
    </lineage>
</organism>
<comment type="caution">
    <text evidence="2">The sequence shown here is derived from an EMBL/GenBank/DDBJ whole genome shotgun (WGS) entry which is preliminary data.</text>
</comment>
<dbReference type="AlphaFoldDB" id="A0A0Q3WR43"/>
<dbReference type="EMBL" id="LJJC01000006">
    <property type="protein sequence ID" value="KQL51522.1"/>
    <property type="molecule type" value="Genomic_DNA"/>
</dbReference>
<dbReference type="OrthoDB" id="2453278at2"/>
<dbReference type="PATRIC" id="fig|157838.3.peg.4715"/>
<dbReference type="STRING" id="157838.AN964_21455"/>
<feature type="transmembrane region" description="Helical" evidence="1">
    <location>
        <begin position="123"/>
        <end position="143"/>
    </location>
</feature>
<feature type="transmembrane region" description="Helical" evidence="1">
    <location>
        <begin position="35"/>
        <end position="54"/>
    </location>
</feature>
<reference evidence="2 3" key="1">
    <citation type="submission" date="2015-09" db="EMBL/GenBank/DDBJ databases">
        <title>Genome sequencing project for genomic taxonomy and phylogenomics of Bacillus-like bacteria.</title>
        <authorList>
            <person name="Liu B."/>
            <person name="Wang J."/>
            <person name="Zhu Y."/>
            <person name="Liu G."/>
            <person name="Chen Q."/>
            <person name="Chen Z."/>
            <person name="Lan J."/>
            <person name="Che J."/>
            <person name="Ge C."/>
            <person name="Shi H."/>
            <person name="Pan Z."/>
            <person name="Liu X."/>
        </authorList>
    </citation>
    <scope>NUCLEOTIDE SEQUENCE [LARGE SCALE GENOMIC DNA]</scope>
    <source>
        <strain evidence="2 3">LMG 18435</strain>
    </source>
</reference>
<accession>A0A0Q3WR43</accession>
<keyword evidence="3" id="KW-1185">Reference proteome</keyword>
<keyword evidence="1" id="KW-1133">Transmembrane helix</keyword>
<keyword evidence="1" id="KW-0812">Transmembrane</keyword>
<feature type="transmembrane region" description="Helical" evidence="1">
    <location>
        <begin position="66"/>
        <end position="86"/>
    </location>
</feature>
<evidence type="ECO:0000313" key="3">
    <source>
        <dbReference type="Proteomes" id="UP000051888"/>
    </source>
</evidence>